<dbReference type="PANTHER" id="PTHR47878:SF2">
    <property type="entry name" value="OXIDOREDUCTASE FAD_NAD(P)-BINDING DOMAIN PROTEIN"/>
    <property type="match status" value="1"/>
</dbReference>
<proteinExistence type="inferred from homology"/>
<dbReference type="PROSITE" id="PS51384">
    <property type="entry name" value="FAD_FR"/>
    <property type="match status" value="1"/>
</dbReference>
<dbReference type="STRING" id="1452487.AVW16_05475"/>
<keyword evidence="3" id="KW-0547">Nucleotide-binding</keyword>
<comment type="similarity">
    <text evidence="1">Belongs to the ferredoxin--NADP reductase type 1 family.</text>
</comment>
<comment type="caution">
    <text evidence="6">The sequence shown here is derived from an EMBL/GenBank/DDBJ whole genome shotgun (WGS) entry which is preliminary data.</text>
</comment>
<dbReference type="SUPFAM" id="SSF63380">
    <property type="entry name" value="Riboflavin synthase domain-like"/>
    <property type="match status" value="1"/>
</dbReference>
<accession>A0A165G2F6</accession>
<evidence type="ECO:0000256" key="2">
    <source>
        <dbReference type="ARBA" id="ARBA00013223"/>
    </source>
</evidence>
<evidence type="ECO:0000313" key="7">
    <source>
        <dbReference type="Proteomes" id="UP000076625"/>
    </source>
</evidence>
<dbReference type="RefSeq" id="WP_066609752.1">
    <property type="nucleotide sequence ID" value="NZ_LQQU01000004.1"/>
</dbReference>
<evidence type="ECO:0000259" key="5">
    <source>
        <dbReference type="PROSITE" id="PS51384"/>
    </source>
</evidence>
<dbReference type="SUPFAM" id="SSF52343">
    <property type="entry name" value="Ferredoxin reductase-like, C-terminal NADP-linked domain"/>
    <property type="match status" value="1"/>
</dbReference>
<dbReference type="InterPro" id="IPR017927">
    <property type="entry name" value="FAD-bd_FR_type"/>
</dbReference>
<dbReference type="InterPro" id="IPR033892">
    <property type="entry name" value="FNR_bac"/>
</dbReference>
<dbReference type="InterPro" id="IPR051930">
    <property type="entry name" value="FNR_type-1"/>
</dbReference>
<dbReference type="InterPro" id="IPR017938">
    <property type="entry name" value="Riboflavin_synthase-like_b-brl"/>
</dbReference>
<dbReference type="InterPro" id="IPR001433">
    <property type="entry name" value="OxRdtase_FAD/NAD-bd"/>
</dbReference>
<dbReference type="Pfam" id="PF00175">
    <property type="entry name" value="NAD_binding_1"/>
    <property type="match status" value="1"/>
</dbReference>
<feature type="domain" description="FAD-binding FR-type" evidence="5">
    <location>
        <begin position="3"/>
        <end position="107"/>
    </location>
</feature>
<comment type="catalytic activity">
    <reaction evidence="4">
        <text>2 reduced [2Fe-2S]-[ferredoxin] + NADP(+) + H(+) = 2 oxidized [2Fe-2S]-[ferredoxin] + NADPH</text>
        <dbReference type="Rhea" id="RHEA:20125"/>
        <dbReference type="Rhea" id="RHEA-COMP:10000"/>
        <dbReference type="Rhea" id="RHEA-COMP:10001"/>
        <dbReference type="ChEBI" id="CHEBI:15378"/>
        <dbReference type="ChEBI" id="CHEBI:33737"/>
        <dbReference type="ChEBI" id="CHEBI:33738"/>
        <dbReference type="ChEBI" id="CHEBI:57783"/>
        <dbReference type="ChEBI" id="CHEBI:58349"/>
        <dbReference type="EC" id="1.18.1.2"/>
    </reaction>
</comment>
<dbReference type="Gene3D" id="3.40.50.80">
    <property type="entry name" value="Nucleotide-binding domain of ferredoxin-NADP reductase (FNR) module"/>
    <property type="match status" value="1"/>
</dbReference>
<protein>
    <recommendedName>
        <fullName evidence="2">ferredoxin--NADP(+) reductase</fullName>
        <ecNumber evidence="2">1.18.1.2</ecNumber>
    </recommendedName>
</protein>
<dbReference type="GO" id="GO:0034599">
    <property type="term" value="P:cellular response to oxidative stress"/>
    <property type="evidence" value="ECO:0007669"/>
    <property type="project" value="TreeGrafter"/>
</dbReference>
<dbReference type="InterPro" id="IPR008333">
    <property type="entry name" value="Cbr1-like_FAD-bd_dom"/>
</dbReference>
<dbReference type="AlphaFoldDB" id="A0A165G2F6"/>
<dbReference type="InterPro" id="IPR039261">
    <property type="entry name" value="FNR_nucleotide-bd"/>
</dbReference>
<dbReference type="EC" id="1.18.1.2" evidence="2"/>
<dbReference type="EMBL" id="LQQU01000004">
    <property type="protein sequence ID" value="KZE34932.1"/>
    <property type="molecule type" value="Genomic_DNA"/>
</dbReference>
<dbReference type="PANTHER" id="PTHR47878">
    <property type="entry name" value="OXIDOREDUCTASE FAD/NAD(P)-BINDING DOMAIN PROTEIN"/>
    <property type="match status" value="1"/>
</dbReference>
<reference evidence="7" key="1">
    <citation type="submission" date="2016-01" db="EMBL/GenBank/DDBJ databases">
        <title>Draft genome of Chromobacterium sp. F49.</title>
        <authorList>
            <person name="Hong K.W."/>
        </authorList>
    </citation>
    <scope>NUCLEOTIDE SEQUENCE [LARGE SCALE GENOMIC DNA]</scope>
    <source>
        <strain evidence="7">CN10</strain>
    </source>
</reference>
<organism evidence="6 7">
    <name type="scientific">Crenobacter luteus</name>
    <dbReference type="NCBI Taxonomy" id="1452487"/>
    <lineage>
        <taxon>Bacteria</taxon>
        <taxon>Pseudomonadati</taxon>
        <taxon>Pseudomonadota</taxon>
        <taxon>Betaproteobacteria</taxon>
        <taxon>Neisseriales</taxon>
        <taxon>Neisseriaceae</taxon>
        <taxon>Crenobacter</taxon>
    </lineage>
</organism>
<dbReference type="OrthoDB" id="9784483at2"/>
<name>A0A165G2F6_9NEIS</name>
<dbReference type="CDD" id="cd06195">
    <property type="entry name" value="FNR1"/>
    <property type="match status" value="1"/>
</dbReference>
<sequence>MADDTARYTLETITDWRAWTPKLFSFRTTRPAGFCFKAGQFVRLGVTKADGGEVWRPYSMVSAPQHDYLEFYSIVVPGGEFTTALAQLGVGDAVRVNRLALGFLTLDRFADGRELWLLSTGTGLAPFVSMLYEADTWRRFEKLVVVHCVREAAELAYRDLIPTLAAEAGVPELADRLVYVPVVTREAVPGVLGQRVTALIANGELERRVGFAFDLERSRVMICGNPDMVDDTRAVLGERGFALSRRAVPGQLAVEQYW</sequence>
<gene>
    <name evidence="6" type="ORF">AVW16_05475</name>
</gene>
<dbReference type="GO" id="GO:0042167">
    <property type="term" value="P:heme catabolic process"/>
    <property type="evidence" value="ECO:0007669"/>
    <property type="project" value="TreeGrafter"/>
</dbReference>
<evidence type="ECO:0000256" key="4">
    <source>
        <dbReference type="ARBA" id="ARBA00047776"/>
    </source>
</evidence>
<dbReference type="GO" id="GO:0004324">
    <property type="term" value="F:ferredoxin-NADP+ reductase activity"/>
    <property type="evidence" value="ECO:0007669"/>
    <property type="project" value="UniProtKB-EC"/>
</dbReference>
<dbReference type="Pfam" id="PF00970">
    <property type="entry name" value="FAD_binding_6"/>
    <property type="match status" value="1"/>
</dbReference>
<dbReference type="GO" id="GO:0000166">
    <property type="term" value="F:nucleotide binding"/>
    <property type="evidence" value="ECO:0007669"/>
    <property type="project" value="UniProtKB-KW"/>
</dbReference>
<evidence type="ECO:0000313" key="6">
    <source>
        <dbReference type="EMBL" id="KZE34932.1"/>
    </source>
</evidence>
<keyword evidence="7" id="KW-1185">Reference proteome</keyword>
<dbReference type="Proteomes" id="UP000076625">
    <property type="component" value="Unassembled WGS sequence"/>
</dbReference>
<evidence type="ECO:0000256" key="1">
    <source>
        <dbReference type="ARBA" id="ARBA00008312"/>
    </source>
</evidence>
<dbReference type="Gene3D" id="2.40.30.10">
    <property type="entry name" value="Translation factors"/>
    <property type="match status" value="1"/>
</dbReference>
<evidence type="ECO:0000256" key="3">
    <source>
        <dbReference type="ARBA" id="ARBA00022741"/>
    </source>
</evidence>